<proteinExistence type="predicted"/>
<accession>A0A1D6GVM0</accession>
<dbReference type="PANTHER" id="PTHR47165">
    <property type="entry name" value="OS03G0429900 PROTEIN"/>
    <property type="match status" value="1"/>
</dbReference>
<reference evidence="1" key="1">
    <citation type="submission" date="2015-12" db="EMBL/GenBank/DDBJ databases">
        <title>Update maize B73 reference genome by single molecule sequencing technologies.</title>
        <authorList>
            <consortium name="Maize Genome Sequencing Project"/>
            <person name="Ware D."/>
        </authorList>
    </citation>
    <scope>NUCLEOTIDE SEQUENCE</scope>
    <source>
        <tissue evidence="1">Seedling</tissue>
    </source>
</reference>
<feature type="non-terminal residue" evidence="1">
    <location>
        <position position="163"/>
    </location>
</feature>
<dbReference type="EMBL" id="CM000781">
    <property type="protein sequence ID" value="AQK66942.1"/>
    <property type="molecule type" value="Genomic_DNA"/>
</dbReference>
<name>A0A1D6GVM0_MAIZE</name>
<dbReference type="PANTHER" id="PTHR47165:SF3">
    <property type="entry name" value="RETROTRANSPOSON-LIKE PROTEIN"/>
    <property type="match status" value="1"/>
</dbReference>
<protein>
    <submittedName>
        <fullName evidence="1">Uncharacterized protein</fullName>
    </submittedName>
</protein>
<gene>
    <name evidence="1" type="ORF">ZEAMMB73_Zm00001d014714</name>
</gene>
<dbReference type="PaxDb" id="4577-GRMZM2G438608_P01"/>
<sequence>MSQPFVQRCARLKQQRDLSLYKMRAILPLRLCCGVSRQPPSRLIRLVLPARTHSRLLSLLVLLLDPMLVCTTSLTGGSSCKWYVNPQVPEATSLTASLQHKRSPITSATGSTQCVPRISTAEHKKLSKIKYLHPFKHEKVSWLVTVTVLKIDQLWWYESCRKC</sequence>
<organism evidence="1">
    <name type="scientific">Zea mays</name>
    <name type="common">Maize</name>
    <dbReference type="NCBI Taxonomy" id="4577"/>
    <lineage>
        <taxon>Eukaryota</taxon>
        <taxon>Viridiplantae</taxon>
        <taxon>Streptophyta</taxon>
        <taxon>Embryophyta</taxon>
        <taxon>Tracheophyta</taxon>
        <taxon>Spermatophyta</taxon>
        <taxon>Magnoliopsida</taxon>
        <taxon>Liliopsida</taxon>
        <taxon>Poales</taxon>
        <taxon>Poaceae</taxon>
        <taxon>PACMAD clade</taxon>
        <taxon>Panicoideae</taxon>
        <taxon>Andropogonodae</taxon>
        <taxon>Andropogoneae</taxon>
        <taxon>Tripsacinae</taxon>
        <taxon>Zea</taxon>
    </lineage>
</organism>
<dbReference type="AlphaFoldDB" id="A0A1D6GVM0"/>
<evidence type="ECO:0000313" key="1">
    <source>
        <dbReference type="EMBL" id="AQK66942.1"/>
    </source>
</evidence>